<protein>
    <recommendedName>
        <fullName evidence="4">S-formylglutathione hydrolase</fullName>
        <ecNumber evidence="3">3.1.2.12</ecNumber>
    </recommendedName>
    <alternativeName>
        <fullName evidence="7">Esterase D</fullName>
    </alternativeName>
</protein>
<feature type="compositionally biased region" description="Polar residues" evidence="9">
    <location>
        <begin position="404"/>
        <end position="414"/>
    </location>
</feature>
<feature type="compositionally biased region" description="Basic and acidic residues" evidence="9">
    <location>
        <begin position="386"/>
        <end position="398"/>
    </location>
</feature>
<feature type="transmembrane region" description="Helical" evidence="10">
    <location>
        <begin position="258"/>
        <end position="278"/>
    </location>
</feature>
<dbReference type="Gene3D" id="1.20.1070.10">
    <property type="entry name" value="Rhodopsin 7-helix transmembrane proteins"/>
    <property type="match status" value="1"/>
</dbReference>
<sequence>MPPVPDTQGLSPDQLQPLCSADFASERLLTASCVLAPLLLLCGSCLNCLCCRMMLVYSRRQLPVCLYLALLAGLDTALLWLRFLDLWLQAAFDIKLLLTLAVMDESTCQLLNMLYSTLLQLKAGIQVSLAIDTTRLIRQPVSQLHRYTSEWVKNSVILAFVLVLLLNGHHLWTLTVVKVNSVPGEAEGALYCGWTQRWPITEQFAVWIWPISDLLLGDILPAAIVTLCCLVGVASGGLRRFRAGLAYYVIDAELHCDIRRGVLACCAGFVALGLPALGRGVSLRAVFLAKQLRQAEHPASRRGPLATGWPASEDSEAELFIVRICSGLQMLASPLLLLASVASFRRDCRAALAAAADAAVGIVGQLGRCCWMGRKESKPPVRRPVQRRDHIDRGRGRAEVANAGSDSKTFSRSQEVVQPDGVLRNGGFNSGVGVALSLGQDASEPADSGQPAELAQVATGQSGRGRGDSIETGGNVAADRFAGQQHLENAEALRLVRQADSNLAGQSAQDCSVHCVAPICGAHDHYARVAPAEARSFCANENSASTRFSDSPTHLSNSELSLTLRNLAPAALAVALAMRVLPQPGGPYSSTPLGGCSRRLRSANRGCLSGSTTLSRSSAMASSRPPISAQVASRPAGSTRSAASTTLQKPPQAMPATDLLSSRVILASWIGQLGQQAPQHQPGNQDGQAGASQRQQQSPGLWCIQRRPSGSAAAAIRCHARIRPADVKRGGKADVPTTVSGIADSPTKRDLLLLHKGKVHILHLPFRLVTKIDSSKRLQPVEVASLGDGQQCSKVDVGRIRRALVKKNYLLAAYEALFVHGRIECYHAAFKQFRYLVIELPDIVDAEREAVAGLLRSERSDAVAGADSTETVGAVGIEAFDCRLHKNGEVLISESMLQNSSRLAAALHTRNRRAEGLFNQAKVAMRLALSELLQRCADGGYCQSAGFLRCAQRHPTLLEAPLHLLTASRVDALVDAVAKQLSDCGADSGTATDLAELLAYIHLFAPRPPAPAGADLDRVEAELARLRSAAEAAAGAGASAGAVAALRFAIRDSLLFLGLNGRQICKRQWRLDAPSATDFAQNCAALIDEQNARFKELRHAKNSESVSADEARFWGESDLEADDPVGDAAAALEPAPAQMSKKKIARLARRLGRCAARLVNAADLADFCRDSLRLLAEPGRVLRAGLDADAVAAWRRAFDVSVTRALPLLQAAEAPEQALDATLACLEFWRRLLDRRRCQTDGWFGVPALQCALQCLLCLPDWNSAAVASPCSRLRLIAATARFVVKSVSRFREYLYASPAALLALLTRQVVAFVDCIDATSQPAASSEELHLPSNCLTMLTEVSKNMCFGGWQKVFSHESSELGCSMRFAVYLPPQSESGPRPALFYLSGLTCTEQNFITKAGAQQYAAKHGLIVVAPDTSPRGIGVPGEDDSYDLGTGAGFYVDATREPWAKNYRMHSYITKELMKLVQENFPVKPGAIGITGHSMGGHGALICALRNPGLYRSVSAFSPICNPSACPWGQKAFTAYFGESASADWEAHDATKLAAGYAGPELELLIDQGEADEFLGKGQLLPERLVNACSGNARLKTRLRMQKDYDHSYFFIASFIGDHIEHHAKALLA</sequence>
<dbReference type="Pfam" id="PF00756">
    <property type="entry name" value="Esterase"/>
    <property type="match status" value="1"/>
</dbReference>
<dbReference type="PANTHER" id="PTHR10061">
    <property type="entry name" value="S-FORMYLGLUTATHIONE HYDROLASE"/>
    <property type="match status" value="1"/>
</dbReference>
<evidence type="ECO:0000256" key="2">
    <source>
        <dbReference type="ARBA" id="ARBA00005622"/>
    </source>
</evidence>
<evidence type="ECO:0000313" key="12">
    <source>
        <dbReference type="WBParaSite" id="maker-uti_cns_0012483-snap-gene-0.2-mRNA-1"/>
    </source>
</evidence>
<evidence type="ECO:0000256" key="10">
    <source>
        <dbReference type="SAM" id="Phobius"/>
    </source>
</evidence>
<feature type="region of interest" description="Disordered" evidence="9">
    <location>
        <begin position="607"/>
        <end position="655"/>
    </location>
</feature>
<comment type="similarity">
    <text evidence="2">Belongs to the esterase D family.</text>
</comment>
<feature type="transmembrane region" description="Helical" evidence="10">
    <location>
        <begin position="113"/>
        <end position="131"/>
    </location>
</feature>
<feature type="region of interest" description="Disordered" evidence="9">
    <location>
        <begin position="377"/>
        <end position="414"/>
    </location>
</feature>
<dbReference type="NCBIfam" id="TIGR02821">
    <property type="entry name" value="fghA_ester_D"/>
    <property type="match status" value="1"/>
</dbReference>
<feature type="compositionally biased region" description="Low complexity" evidence="9">
    <location>
        <begin position="611"/>
        <end position="628"/>
    </location>
</feature>
<dbReference type="InterPro" id="IPR014186">
    <property type="entry name" value="S-formylglutathione_hydrol"/>
</dbReference>
<feature type="active site" description="Charge relay system" evidence="8">
    <location>
        <position position="1486"/>
    </location>
</feature>
<dbReference type="InterPro" id="IPR029058">
    <property type="entry name" value="AB_hydrolase_fold"/>
</dbReference>
<feature type="active site" description="Charge relay system" evidence="8">
    <location>
        <position position="1564"/>
    </location>
</feature>
<feature type="compositionally biased region" description="Polar residues" evidence="9">
    <location>
        <begin position="675"/>
        <end position="684"/>
    </location>
</feature>
<dbReference type="GO" id="GO:0005829">
    <property type="term" value="C:cytosol"/>
    <property type="evidence" value="ECO:0007669"/>
    <property type="project" value="TreeGrafter"/>
</dbReference>
<dbReference type="Gene3D" id="3.40.50.1820">
    <property type="entry name" value="alpha/beta hydrolase"/>
    <property type="match status" value="1"/>
</dbReference>
<dbReference type="GO" id="GO:0052689">
    <property type="term" value="F:carboxylic ester hydrolase activity"/>
    <property type="evidence" value="ECO:0007669"/>
    <property type="project" value="UniProtKB-KW"/>
</dbReference>
<keyword evidence="6" id="KW-0378">Hydrolase</keyword>
<keyword evidence="10" id="KW-1133">Transmembrane helix</keyword>
<evidence type="ECO:0000256" key="1">
    <source>
        <dbReference type="ARBA" id="ARBA00002608"/>
    </source>
</evidence>
<feature type="region of interest" description="Disordered" evidence="9">
    <location>
        <begin position="440"/>
        <end position="469"/>
    </location>
</feature>
<keyword evidence="11" id="KW-1185">Reference proteome</keyword>
<feature type="transmembrane region" description="Helical" evidence="10">
    <location>
        <begin position="62"/>
        <end position="83"/>
    </location>
</feature>
<evidence type="ECO:0000256" key="5">
    <source>
        <dbReference type="ARBA" id="ARBA00022487"/>
    </source>
</evidence>
<evidence type="ECO:0000256" key="6">
    <source>
        <dbReference type="ARBA" id="ARBA00022801"/>
    </source>
</evidence>
<comment type="function">
    <text evidence="1">Serine hydrolase involved in the detoxification of formaldehyde.</text>
</comment>
<feature type="transmembrane region" description="Helical" evidence="10">
    <location>
        <begin position="219"/>
        <end position="238"/>
    </location>
</feature>
<evidence type="ECO:0000256" key="7">
    <source>
        <dbReference type="ARBA" id="ARBA00032082"/>
    </source>
</evidence>
<evidence type="ECO:0000256" key="3">
    <source>
        <dbReference type="ARBA" id="ARBA00012479"/>
    </source>
</evidence>
<keyword evidence="10" id="KW-0812">Transmembrane</keyword>
<evidence type="ECO:0000313" key="11">
    <source>
        <dbReference type="Proteomes" id="UP000095280"/>
    </source>
</evidence>
<dbReference type="EC" id="3.1.2.12" evidence="3"/>
<keyword evidence="10" id="KW-0472">Membrane</keyword>
<dbReference type="FunFam" id="3.40.50.1820:FF:000002">
    <property type="entry name" value="S-formylglutathione hydrolase"/>
    <property type="match status" value="1"/>
</dbReference>
<dbReference type="SUPFAM" id="SSF53474">
    <property type="entry name" value="alpha/beta-Hydrolases"/>
    <property type="match status" value="1"/>
</dbReference>
<dbReference type="Proteomes" id="UP000095280">
    <property type="component" value="Unplaced"/>
</dbReference>
<dbReference type="GO" id="GO:0046294">
    <property type="term" value="P:formaldehyde catabolic process"/>
    <property type="evidence" value="ECO:0007669"/>
    <property type="project" value="InterPro"/>
</dbReference>
<evidence type="ECO:0000256" key="4">
    <source>
        <dbReference type="ARBA" id="ARBA00016774"/>
    </source>
</evidence>
<evidence type="ECO:0000256" key="9">
    <source>
        <dbReference type="SAM" id="MobiDB-lite"/>
    </source>
</evidence>
<dbReference type="WBParaSite" id="maker-uti_cns_0012483-snap-gene-0.2-mRNA-1">
    <property type="protein sequence ID" value="maker-uti_cns_0012483-snap-gene-0.2-mRNA-1"/>
    <property type="gene ID" value="maker-uti_cns_0012483-snap-gene-0.2"/>
</dbReference>
<accession>A0A1I8IH75</accession>
<evidence type="ECO:0000256" key="8">
    <source>
        <dbReference type="PIRSR" id="PIRSR614186-1"/>
    </source>
</evidence>
<reference evidence="12" key="1">
    <citation type="submission" date="2016-11" db="UniProtKB">
        <authorList>
            <consortium name="WormBaseParasite"/>
        </authorList>
    </citation>
    <scope>IDENTIFICATION</scope>
</reference>
<feature type="transmembrane region" description="Helical" evidence="10">
    <location>
        <begin position="151"/>
        <end position="172"/>
    </location>
</feature>
<feature type="region of interest" description="Disordered" evidence="9">
    <location>
        <begin position="675"/>
        <end position="699"/>
    </location>
</feature>
<proteinExistence type="inferred from homology"/>
<feature type="compositionally biased region" description="Polar residues" evidence="9">
    <location>
        <begin position="636"/>
        <end position="649"/>
    </location>
</feature>
<feature type="transmembrane region" description="Helical" evidence="10">
    <location>
        <begin position="28"/>
        <end position="50"/>
    </location>
</feature>
<organism evidence="11 12">
    <name type="scientific">Macrostomum lignano</name>
    <dbReference type="NCBI Taxonomy" id="282301"/>
    <lineage>
        <taxon>Eukaryota</taxon>
        <taxon>Metazoa</taxon>
        <taxon>Spiralia</taxon>
        <taxon>Lophotrochozoa</taxon>
        <taxon>Platyhelminthes</taxon>
        <taxon>Rhabditophora</taxon>
        <taxon>Macrostomorpha</taxon>
        <taxon>Macrostomida</taxon>
        <taxon>Macrostomidae</taxon>
        <taxon>Macrostomum</taxon>
    </lineage>
</organism>
<name>A0A1I8IH75_9PLAT</name>
<dbReference type="InterPro" id="IPR000801">
    <property type="entry name" value="Esterase-like"/>
</dbReference>
<dbReference type="PANTHER" id="PTHR10061:SF0">
    <property type="entry name" value="S-FORMYLGLUTATHIONE HYDROLASE"/>
    <property type="match status" value="1"/>
</dbReference>
<feature type="active site" description="Charge relay system" evidence="8">
    <location>
        <position position="1599"/>
    </location>
</feature>
<feature type="compositionally biased region" description="Low complexity" evidence="9">
    <location>
        <begin position="685"/>
        <end position="698"/>
    </location>
</feature>
<dbReference type="GO" id="GO:0018738">
    <property type="term" value="F:S-formylglutathione hydrolase activity"/>
    <property type="evidence" value="ECO:0007669"/>
    <property type="project" value="UniProtKB-EC"/>
</dbReference>
<keyword evidence="5" id="KW-0719">Serine esterase</keyword>